<dbReference type="RefSeq" id="WP_316512683.1">
    <property type="nucleotide sequence ID" value="NZ_OY726395.1"/>
</dbReference>
<accession>A0ABM9MJK6</accession>
<sequence>MTARLPTALLARSPSGPILRNHLGGRADQWRVTAHDMVRDAQYRLGYQQFTRDTVTSVVFEESWRTVGMNPNRAFQTFTFDLAAGRQLELVDLFRPGVDPLTALPPLIRPYLEPALDAAPPTHAPGTYPFTPEEWRPQPDGSGYSGQYRAFAVTPDELILYLPDVPMTHETPWPRDRFVWSMDGGTVIVRVPLSALSSILAI</sequence>
<evidence type="ECO:0000313" key="2">
    <source>
        <dbReference type="Proteomes" id="UP001190466"/>
    </source>
</evidence>
<protein>
    <submittedName>
        <fullName evidence="1">DUF3298 domain-containing protein</fullName>
    </submittedName>
</protein>
<proteinExistence type="predicted"/>
<gene>
    <name evidence="1" type="ORF">MU0050_004472</name>
</gene>
<name>A0ABM9MJK6_9MYCO</name>
<organism evidence="1 2">
    <name type="scientific">[Mycobacterium] wendilense</name>
    <dbReference type="NCBI Taxonomy" id="3064284"/>
    <lineage>
        <taxon>Bacteria</taxon>
        <taxon>Bacillati</taxon>
        <taxon>Actinomycetota</taxon>
        <taxon>Actinomycetes</taxon>
        <taxon>Mycobacteriales</taxon>
        <taxon>Mycobacteriaceae</taxon>
        <taxon>Mycolicibacter</taxon>
    </lineage>
</organism>
<reference evidence="1 2" key="1">
    <citation type="submission" date="2023-08" db="EMBL/GenBank/DDBJ databases">
        <authorList>
            <person name="Folkvardsen B D."/>
            <person name="Norman A."/>
        </authorList>
    </citation>
    <scope>NUCLEOTIDE SEQUENCE [LARGE SCALE GENOMIC DNA]</scope>
    <source>
        <strain evidence="1 2">Mu0050</strain>
    </source>
</reference>
<dbReference type="Proteomes" id="UP001190466">
    <property type="component" value="Chromosome"/>
</dbReference>
<evidence type="ECO:0000313" key="1">
    <source>
        <dbReference type="EMBL" id="CAJ1586822.1"/>
    </source>
</evidence>
<dbReference type="EMBL" id="OY726395">
    <property type="protein sequence ID" value="CAJ1586822.1"/>
    <property type="molecule type" value="Genomic_DNA"/>
</dbReference>
<keyword evidence="2" id="KW-1185">Reference proteome</keyword>